<dbReference type="SUPFAM" id="SSF48371">
    <property type="entry name" value="ARM repeat"/>
    <property type="match status" value="2"/>
</dbReference>
<dbReference type="SMART" id="SM00185">
    <property type="entry name" value="ARM"/>
    <property type="match status" value="5"/>
</dbReference>
<dbReference type="Proteomes" id="UP001218218">
    <property type="component" value="Unassembled WGS sequence"/>
</dbReference>
<dbReference type="InterPro" id="IPR016024">
    <property type="entry name" value="ARM-type_fold"/>
</dbReference>
<reference evidence="7" key="1">
    <citation type="submission" date="2023-03" db="EMBL/GenBank/DDBJ databases">
        <title>Massive genome expansion in bonnet fungi (Mycena s.s.) driven by repeated elements and novel gene families across ecological guilds.</title>
        <authorList>
            <consortium name="Lawrence Berkeley National Laboratory"/>
            <person name="Harder C.B."/>
            <person name="Miyauchi S."/>
            <person name="Viragh M."/>
            <person name="Kuo A."/>
            <person name="Thoen E."/>
            <person name="Andreopoulos B."/>
            <person name="Lu D."/>
            <person name="Skrede I."/>
            <person name="Drula E."/>
            <person name="Henrissat B."/>
            <person name="Morin E."/>
            <person name="Kohler A."/>
            <person name="Barry K."/>
            <person name="LaButti K."/>
            <person name="Morin E."/>
            <person name="Salamov A."/>
            <person name="Lipzen A."/>
            <person name="Mereny Z."/>
            <person name="Hegedus B."/>
            <person name="Baldrian P."/>
            <person name="Stursova M."/>
            <person name="Weitz H."/>
            <person name="Taylor A."/>
            <person name="Grigoriev I.V."/>
            <person name="Nagy L.G."/>
            <person name="Martin F."/>
            <person name="Kauserud H."/>
        </authorList>
    </citation>
    <scope>NUCLEOTIDE SEQUENCE</scope>
    <source>
        <strain evidence="7">CBHHK002</strain>
    </source>
</reference>
<keyword evidence="3" id="KW-0963">Cytoplasm</keyword>
<accession>A0AAD7EH25</accession>
<feature type="compositionally biased region" description="Gly residues" evidence="6">
    <location>
        <begin position="720"/>
        <end position="734"/>
    </location>
</feature>
<evidence type="ECO:0000256" key="1">
    <source>
        <dbReference type="ARBA" id="ARBA00004123"/>
    </source>
</evidence>
<gene>
    <name evidence="7" type="ORF">DFH08DRAFT_787737</name>
</gene>
<keyword evidence="5" id="KW-0539">Nucleus</keyword>
<dbReference type="InterPro" id="IPR038739">
    <property type="entry name" value="ARMC8/Vid28"/>
</dbReference>
<dbReference type="GO" id="GO:0005634">
    <property type="term" value="C:nucleus"/>
    <property type="evidence" value="ECO:0007669"/>
    <property type="project" value="UniProtKB-SubCell"/>
</dbReference>
<sequence>MTFTPLTLSSLKTIKNTVIGNPSAKLQLAQDQVFVQTLVQCLNDPPPADPREEDLRIETAHVIASISYGSEAVLGTLLRCDAPRAFLYAISKFEPDDTPALRSAFARGLRALAIAVAETVGPSQWGLREERAVIKNEAEAALDYLFQAESLDLYLPLLVDPSAQTRTSIAQLLGFAVRNAEHRTAVATWLPPEDRLKEVKTKRGWEKTTASANAPNRQGGWVCRNLTSLIYGNDAKLQEAALWGLATIAKDNATVAGALRKSPTDRDDPSLLAFALTLAKSRSTETQLAACLCATSIIRATTAAATQPTTNIPPADDISTRTVMNVINRIISSPSEALASRTKACFVLYYLVADHAALAFSAYERGCLTKLAAVLRDITPVAPRAEWEEDESESVAALREAALTAVAAIALFDNTIRRSVTDELRLLAPIHAALAHRAVGVRYAGCQCVRALSRAVAVLRTNIVDSGLGMAVFAIFKKDGEGKEGEGEGGEDRRVTAAALAAVCNIVNEFSPLRPIYLAQGLMPRLVKLLSGGDPTLRLSSLWAVKNVLSKTSGETKRDVMQCLGWGRLAELLEDANGGVREQAFHLVRNIAENEAGIEMIFRELNANVLLRHLTAALSAEDDDVVLQATYVLANLANGAATYQTHLITSPPLLAALRHALAERGPHVRRPAVSAVLELARASTAARRALGEAGIGATLRQMCSASAGYHSPHAAVGGGFQRELSSGGGGGVGAGARATPMEDDKDVIESAKTALDWLEHGEAYR</sequence>
<dbReference type="InterPro" id="IPR000225">
    <property type="entry name" value="Armadillo"/>
</dbReference>
<feature type="region of interest" description="Disordered" evidence="6">
    <location>
        <begin position="720"/>
        <end position="744"/>
    </location>
</feature>
<dbReference type="InterPro" id="IPR011989">
    <property type="entry name" value="ARM-like"/>
</dbReference>
<keyword evidence="8" id="KW-1185">Reference proteome</keyword>
<evidence type="ECO:0000313" key="8">
    <source>
        <dbReference type="Proteomes" id="UP001218218"/>
    </source>
</evidence>
<evidence type="ECO:0000256" key="4">
    <source>
        <dbReference type="ARBA" id="ARBA00022737"/>
    </source>
</evidence>
<name>A0AAD7EH25_9AGAR</name>
<evidence type="ECO:0000256" key="2">
    <source>
        <dbReference type="ARBA" id="ARBA00004496"/>
    </source>
</evidence>
<evidence type="ECO:0000313" key="7">
    <source>
        <dbReference type="EMBL" id="KAJ7323855.1"/>
    </source>
</evidence>
<keyword evidence="4" id="KW-0677">Repeat</keyword>
<proteinExistence type="predicted"/>
<comment type="subcellular location">
    <subcellularLocation>
        <location evidence="2">Cytoplasm</location>
    </subcellularLocation>
    <subcellularLocation>
        <location evidence="1">Nucleus</location>
    </subcellularLocation>
</comment>
<evidence type="ECO:0000256" key="5">
    <source>
        <dbReference type="ARBA" id="ARBA00023242"/>
    </source>
</evidence>
<comment type="caution">
    <text evidence="7">The sequence shown here is derived from an EMBL/GenBank/DDBJ whole genome shotgun (WGS) entry which is preliminary data.</text>
</comment>
<dbReference type="PANTHER" id="PTHR15651">
    <property type="entry name" value="ARMADILLO REPEAT-CONTAINING PROTEIN 8"/>
    <property type="match status" value="1"/>
</dbReference>
<dbReference type="GO" id="GO:0005737">
    <property type="term" value="C:cytoplasm"/>
    <property type="evidence" value="ECO:0007669"/>
    <property type="project" value="UniProtKB-SubCell"/>
</dbReference>
<evidence type="ECO:0000256" key="6">
    <source>
        <dbReference type="SAM" id="MobiDB-lite"/>
    </source>
</evidence>
<dbReference type="GO" id="GO:0043161">
    <property type="term" value="P:proteasome-mediated ubiquitin-dependent protein catabolic process"/>
    <property type="evidence" value="ECO:0007669"/>
    <property type="project" value="TreeGrafter"/>
</dbReference>
<dbReference type="AlphaFoldDB" id="A0AAD7EH25"/>
<protein>
    <submittedName>
        <fullName evidence="7">Armadillo-type protein</fullName>
    </submittedName>
</protein>
<dbReference type="PANTHER" id="PTHR15651:SF7">
    <property type="entry name" value="ARMADILLO REPEAT-CONTAINING PROTEIN 8"/>
    <property type="match status" value="1"/>
</dbReference>
<evidence type="ECO:0000256" key="3">
    <source>
        <dbReference type="ARBA" id="ARBA00022490"/>
    </source>
</evidence>
<dbReference type="EMBL" id="JARIHO010000045">
    <property type="protein sequence ID" value="KAJ7323855.1"/>
    <property type="molecule type" value="Genomic_DNA"/>
</dbReference>
<dbReference type="GO" id="GO:0034657">
    <property type="term" value="C:GID complex"/>
    <property type="evidence" value="ECO:0007669"/>
    <property type="project" value="TreeGrafter"/>
</dbReference>
<organism evidence="7 8">
    <name type="scientific">Mycena albidolilacea</name>
    <dbReference type="NCBI Taxonomy" id="1033008"/>
    <lineage>
        <taxon>Eukaryota</taxon>
        <taxon>Fungi</taxon>
        <taxon>Dikarya</taxon>
        <taxon>Basidiomycota</taxon>
        <taxon>Agaricomycotina</taxon>
        <taxon>Agaricomycetes</taxon>
        <taxon>Agaricomycetidae</taxon>
        <taxon>Agaricales</taxon>
        <taxon>Marasmiineae</taxon>
        <taxon>Mycenaceae</taxon>
        <taxon>Mycena</taxon>
    </lineage>
</organism>
<dbReference type="Gene3D" id="1.25.10.10">
    <property type="entry name" value="Leucine-rich Repeat Variant"/>
    <property type="match status" value="3"/>
</dbReference>